<comment type="similarity">
    <text evidence="1">Belongs to the AfsR/DnrI/RedD regulatory family.</text>
</comment>
<dbReference type="GO" id="GO:0003677">
    <property type="term" value="F:DNA binding"/>
    <property type="evidence" value="ECO:0007669"/>
    <property type="project" value="UniProtKB-UniRule"/>
</dbReference>
<evidence type="ECO:0000313" key="8">
    <source>
        <dbReference type="Proteomes" id="UP000569914"/>
    </source>
</evidence>
<dbReference type="PRINTS" id="PR00364">
    <property type="entry name" value="DISEASERSIST"/>
</dbReference>
<dbReference type="Gene3D" id="1.25.40.10">
    <property type="entry name" value="Tetratricopeptide repeat domain"/>
    <property type="match status" value="2"/>
</dbReference>
<keyword evidence="2" id="KW-0805">Transcription regulation</keyword>
<evidence type="ECO:0000313" key="7">
    <source>
        <dbReference type="EMBL" id="NYE69386.1"/>
    </source>
</evidence>
<dbReference type="RefSeq" id="WP_179748129.1">
    <property type="nucleotide sequence ID" value="NZ_JACCBU010000001.1"/>
</dbReference>
<dbReference type="InterPro" id="IPR011990">
    <property type="entry name" value="TPR-like_helical_dom_sf"/>
</dbReference>
<dbReference type="Pfam" id="PF03704">
    <property type="entry name" value="BTAD"/>
    <property type="match status" value="1"/>
</dbReference>
<feature type="domain" description="OmpR/PhoB-type" evidence="6">
    <location>
        <begin position="1"/>
        <end position="94"/>
    </location>
</feature>
<evidence type="ECO:0000256" key="3">
    <source>
        <dbReference type="ARBA" id="ARBA00023125"/>
    </source>
</evidence>
<dbReference type="InterPro" id="IPR001867">
    <property type="entry name" value="OmpR/PhoB-type_DNA-bd"/>
</dbReference>
<comment type="caution">
    <text evidence="7">The sequence shown here is derived from an EMBL/GenBank/DDBJ whole genome shotgun (WGS) entry which is preliminary data.</text>
</comment>
<sequence length="943" mass="102469">MITVQIRVLGEVELWRDGRRVESLVGKQQALLATLLTAPGFAASQDFLIEQLWPDSEPAAATAALHSCVYRIRKAIASDAVRLRRDARNYQLELEPGVVDLQRFEALAEGGRAALDRGDHQGATTQLRAALELWRGDSFSGVDLPSVRDRARSVDEARLDVAEWWLSAELVLGHHEEVGREAATLISRNPLRERLWELELLALYRAGRQTVALERYGELRRLLADELGIDPSPALQELHRKILAGAEDLRADRPDRAVDRRPVAVPRQVPAGVGRFVGRAALLAELTRLSGRPRATEPLLAVITGPAGMGKTTLAVHWAHLIAGDYPGGQLYVNLQGFDPSGQVRTVGDVARGYLVGLGVPDGDLPADVDDQLALFRTITADRKLLIILDNARDAEQVRPLLPSGPGCCVVITSRDQLAGLIATEGAWTLPLTLLEDAECEDLLAGRIGADRVAADRQSAAKIIEICGRLPLALAIAAARVSGRPQLSLAGAVESLFDPRRGLDALDAGTAVGDLRQVFSWSYATLDAEAARLLRLLGVHPGPEIGSGAVASLAGRPPAEVARLLDRLVAASLITEYEPGRYQLHDLLRRYAAELADRVDGATERRQAELRVLDHYLRTAARSVALDEPSRPPIELPPPEPDVTPEELDHNDLLRWCRVEHTVLTAVVRRGIELGADLAVYALVWAIRTYLATIQPPLPDLAFSRAALTAAQRMGDPTAELGARSYLMYNYADLGRLDDALREAEIAGELAAALDRPRERGVVLIAAGHVRSTKTGNKADELPYNREALHWFRKAGYTRGVAFALNAVGESELSRGNGAAALQHCLEAVETYSGEGDDAGLGDLVDTLAAAYATTGDLDLAVTTFSRAIELYHSAGFHRAAGDSWVRLAGFYEEADRSADALHALRQALAIYQETAPDRADQIRRRMVSAATLRRLRDRSRAS</sequence>
<name>A0A7Y9I373_9ACTN</name>
<keyword evidence="7" id="KW-0067">ATP-binding</keyword>
<dbReference type="SUPFAM" id="SSF52540">
    <property type="entry name" value="P-loop containing nucleoside triphosphate hydrolases"/>
    <property type="match status" value="1"/>
</dbReference>
<organism evidence="7 8">
    <name type="scientific">Microlunatus parietis</name>
    <dbReference type="NCBI Taxonomy" id="682979"/>
    <lineage>
        <taxon>Bacteria</taxon>
        <taxon>Bacillati</taxon>
        <taxon>Actinomycetota</taxon>
        <taxon>Actinomycetes</taxon>
        <taxon>Propionibacteriales</taxon>
        <taxon>Propionibacteriaceae</taxon>
        <taxon>Microlunatus</taxon>
    </lineage>
</organism>
<dbReference type="InterPro" id="IPR036388">
    <property type="entry name" value="WH-like_DNA-bd_sf"/>
</dbReference>
<evidence type="ECO:0000256" key="4">
    <source>
        <dbReference type="ARBA" id="ARBA00023163"/>
    </source>
</evidence>
<dbReference type="EMBL" id="JACCBU010000001">
    <property type="protein sequence ID" value="NYE69386.1"/>
    <property type="molecule type" value="Genomic_DNA"/>
</dbReference>
<dbReference type="SMART" id="SM00028">
    <property type="entry name" value="TPR"/>
    <property type="match status" value="4"/>
</dbReference>
<dbReference type="SUPFAM" id="SSF48452">
    <property type="entry name" value="TPR-like"/>
    <property type="match status" value="2"/>
</dbReference>
<evidence type="ECO:0000259" key="6">
    <source>
        <dbReference type="PROSITE" id="PS51755"/>
    </source>
</evidence>
<dbReference type="GO" id="GO:0006355">
    <property type="term" value="P:regulation of DNA-templated transcription"/>
    <property type="evidence" value="ECO:0007669"/>
    <property type="project" value="InterPro"/>
</dbReference>
<dbReference type="PANTHER" id="PTHR35807:SF1">
    <property type="entry name" value="TRANSCRIPTIONAL REGULATOR REDD"/>
    <property type="match status" value="1"/>
</dbReference>
<accession>A0A7Y9I373</accession>
<dbReference type="Gene3D" id="1.10.10.10">
    <property type="entry name" value="Winged helix-like DNA-binding domain superfamily/Winged helix DNA-binding domain"/>
    <property type="match status" value="1"/>
</dbReference>
<keyword evidence="7" id="KW-0547">Nucleotide-binding</keyword>
<dbReference type="PROSITE" id="PS51755">
    <property type="entry name" value="OMPR_PHOB"/>
    <property type="match status" value="1"/>
</dbReference>
<keyword evidence="8" id="KW-1185">Reference proteome</keyword>
<dbReference type="AlphaFoldDB" id="A0A7Y9I373"/>
<dbReference type="GO" id="GO:0043531">
    <property type="term" value="F:ADP binding"/>
    <property type="evidence" value="ECO:0007669"/>
    <property type="project" value="InterPro"/>
</dbReference>
<dbReference type="InterPro" id="IPR051677">
    <property type="entry name" value="AfsR-DnrI-RedD_regulator"/>
</dbReference>
<dbReference type="InterPro" id="IPR005158">
    <property type="entry name" value="BTAD"/>
</dbReference>
<feature type="DNA-binding region" description="OmpR/PhoB-type" evidence="5">
    <location>
        <begin position="1"/>
        <end position="94"/>
    </location>
</feature>
<keyword evidence="4" id="KW-0804">Transcription</keyword>
<dbReference type="SMART" id="SM01043">
    <property type="entry name" value="BTAD"/>
    <property type="match status" value="1"/>
</dbReference>
<dbReference type="Pfam" id="PF00486">
    <property type="entry name" value="Trans_reg_C"/>
    <property type="match status" value="1"/>
</dbReference>
<dbReference type="InterPro" id="IPR019734">
    <property type="entry name" value="TPR_rpt"/>
</dbReference>
<dbReference type="Gene3D" id="3.40.50.300">
    <property type="entry name" value="P-loop containing nucleotide triphosphate hydrolases"/>
    <property type="match status" value="1"/>
</dbReference>
<gene>
    <name evidence="7" type="ORF">BKA15_000715</name>
</gene>
<dbReference type="InterPro" id="IPR027417">
    <property type="entry name" value="P-loop_NTPase"/>
</dbReference>
<dbReference type="Proteomes" id="UP000569914">
    <property type="component" value="Unassembled WGS sequence"/>
</dbReference>
<dbReference type="SMART" id="SM00862">
    <property type="entry name" value="Trans_reg_C"/>
    <property type="match status" value="1"/>
</dbReference>
<evidence type="ECO:0000256" key="1">
    <source>
        <dbReference type="ARBA" id="ARBA00005820"/>
    </source>
</evidence>
<evidence type="ECO:0000256" key="5">
    <source>
        <dbReference type="PROSITE-ProRule" id="PRU01091"/>
    </source>
</evidence>
<dbReference type="CDD" id="cd15831">
    <property type="entry name" value="BTAD"/>
    <property type="match status" value="1"/>
</dbReference>
<proteinExistence type="inferred from homology"/>
<evidence type="ECO:0000256" key="2">
    <source>
        <dbReference type="ARBA" id="ARBA00023015"/>
    </source>
</evidence>
<protein>
    <submittedName>
        <fullName evidence="7">DNA-binding SARP family transcriptional activator/energy-coupling factor transporter ATP-binding protein EcfA2</fullName>
    </submittedName>
</protein>
<dbReference type="GO" id="GO:0005524">
    <property type="term" value="F:ATP binding"/>
    <property type="evidence" value="ECO:0007669"/>
    <property type="project" value="UniProtKB-KW"/>
</dbReference>
<dbReference type="InterPro" id="IPR016032">
    <property type="entry name" value="Sig_transdc_resp-reg_C-effctor"/>
</dbReference>
<dbReference type="PANTHER" id="PTHR35807">
    <property type="entry name" value="TRANSCRIPTIONAL REGULATOR REDD-RELATED"/>
    <property type="match status" value="1"/>
</dbReference>
<dbReference type="SUPFAM" id="SSF46894">
    <property type="entry name" value="C-terminal effector domain of the bipartite response regulators"/>
    <property type="match status" value="1"/>
</dbReference>
<reference evidence="7 8" key="1">
    <citation type="submission" date="2020-07" db="EMBL/GenBank/DDBJ databases">
        <title>Sequencing the genomes of 1000 actinobacteria strains.</title>
        <authorList>
            <person name="Klenk H.-P."/>
        </authorList>
    </citation>
    <scope>NUCLEOTIDE SEQUENCE [LARGE SCALE GENOMIC DNA]</scope>
    <source>
        <strain evidence="7 8">DSM 22083</strain>
    </source>
</reference>
<dbReference type="GO" id="GO:0000160">
    <property type="term" value="P:phosphorelay signal transduction system"/>
    <property type="evidence" value="ECO:0007669"/>
    <property type="project" value="InterPro"/>
</dbReference>
<keyword evidence="3 5" id="KW-0238">DNA-binding</keyword>